<evidence type="ECO:0000256" key="1">
    <source>
        <dbReference type="SAM" id="Phobius"/>
    </source>
</evidence>
<keyword evidence="1" id="KW-0472">Membrane</keyword>
<dbReference type="AlphaFoldDB" id="A0A853BIE2"/>
<dbReference type="InterPro" id="IPR021215">
    <property type="entry name" value="DUF2752"/>
</dbReference>
<accession>A0A853BIE2</accession>
<evidence type="ECO:0008006" key="4">
    <source>
        <dbReference type="Google" id="ProtNLM"/>
    </source>
</evidence>
<dbReference type="Proteomes" id="UP000575985">
    <property type="component" value="Unassembled WGS sequence"/>
</dbReference>
<sequence length="147" mass="16119">MSAEETSLSRRRRPHPAAAPLLVGAGGLAGAALLHFVDPNEPGHYPTCPWLMITGTWCPGCGTMRAVHALTEFDVVGALDMNPLFVVLLPFILYSYGRWLYRSVRPAPPRTVPRKALNPIWLYVLLAAILGFWLVRNLPFGAFLAPG</sequence>
<dbReference type="Pfam" id="PF10825">
    <property type="entry name" value="DUF2752"/>
    <property type="match status" value="1"/>
</dbReference>
<keyword evidence="1" id="KW-1133">Transmembrane helix</keyword>
<organism evidence="2 3">
    <name type="scientific">Streptomonospora nanhaiensis</name>
    <dbReference type="NCBI Taxonomy" id="1323731"/>
    <lineage>
        <taxon>Bacteria</taxon>
        <taxon>Bacillati</taxon>
        <taxon>Actinomycetota</taxon>
        <taxon>Actinomycetes</taxon>
        <taxon>Streptosporangiales</taxon>
        <taxon>Nocardiopsidaceae</taxon>
        <taxon>Streptomonospora</taxon>
    </lineage>
</organism>
<name>A0A853BIE2_9ACTN</name>
<dbReference type="RefSeq" id="WP_179766428.1">
    <property type="nucleotide sequence ID" value="NZ_JACCFO010000001.1"/>
</dbReference>
<keyword evidence="3" id="KW-1185">Reference proteome</keyword>
<reference evidence="2 3" key="1">
    <citation type="submission" date="2020-07" db="EMBL/GenBank/DDBJ databases">
        <title>Sequencing the genomes of 1000 actinobacteria strains.</title>
        <authorList>
            <person name="Klenk H.-P."/>
        </authorList>
    </citation>
    <scope>NUCLEOTIDE SEQUENCE [LARGE SCALE GENOMIC DNA]</scope>
    <source>
        <strain evidence="2 3">DSM 45927</strain>
    </source>
</reference>
<evidence type="ECO:0000313" key="2">
    <source>
        <dbReference type="EMBL" id="NYI94790.1"/>
    </source>
</evidence>
<comment type="caution">
    <text evidence="2">The sequence shown here is derived from an EMBL/GenBank/DDBJ whole genome shotgun (WGS) entry which is preliminary data.</text>
</comment>
<feature type="transmembrane region" description="Helical" evidence="1">
    <location>
        <begin position="116"/>
        <end position="135"/>
    </location>
</feature>
<evidence type="ECO:0000313" key="3">
    <source>
        <dbReference type="Proteomes" id="UP000575985"/>
    </source>
</evidence>
<keyword evidence="1" id="KW-0812">Transmembrane</keyword>
<feature type="transmembrane region" description="Helical" evidence="1">
    <location>
        <begin position="17"/>
        <end position="37"/>
    </location>
</feature>
<gene>
    <name evidence="2" type="ORF">HNR12_001067</name>
</gene>
<dbReference type="EMBL" id="JACCFO010000001">
    <property type="protein sequence ID" value="NYI94790.1"/>
    <property type="molecule type" value="Genomic_DNA"/>
</dbReference>
<protein>
    <recommendedName>
        <fullName evidence="4">DUF2752 domain-containing protein</fullName>
    </recommendedName>
</protein>
<feature type="transmembrane region" description="Helical" evidence="1">
    <location>
        <begin position="75"/>
        <end position="96"/>
    </location>
</feature>
<proteinExistence type="predicted"/>